<protein>
    <submittedName>
        <fullName evidence="6">1-acyl-sn-glycerol-3-phosphate acyltransferase</fullName>
        <ecNumber evidence="6">2.3.1.51</ecNumber>
    </submittedName>
</protein>
<dbReference type="EC" id="2.3.1.51" evidence="6"/>
<evidence type="ECO:0000256" key="4">
    <source>
        <dbReference type="SAM" id="Phobius"/>
    </source>
</evidence>
<keyword evidence="4" id="KW-0472">Membrane</keyword>
<name>A1B3L3_PARDP</name>
<sequence length="260" mass="28117">MSAYHPRRASILDWPRAVLYYLYVALVTLVLGLWGLPQVLVHPERAHRVASLWLGQMLGAARVILGVRIEYRGTPPAGDCIVASKHQSFLDILALAHACPRRAFVMKREVLRVPIMGWFARKVGCIPIDRARGKEAMKQIIAGVEAARTRPGGLGQLIIYPEGTRTRPGQKLPYKHGAGTIQRATGLPIQPVAVNCGLFWPKRGIPIQGGTAVIEFLPPITVGQRSGAVMELLEARIEAASDRLLAEAGGLPGTTPAPAA</sequence>
<gene>
    <name evidence="6" type="ordered locus">Pden_2015</name>
</gene>
<comment type="pathway">
    <text evidence="1">Lipid metabolism.</text>
</comment>
<keyword evidence="4" id="KW-0812">Transmembrane</keyword>
<dbReference type="GeneID" id="93450419"/>
<dbReference type="eggNOG" id="COG0204">
    <property type="taxonomic scope" value="Bacteria"/>
</dbReference>
<dbReference type="InterPro" id="IPR002123">
    <property type="entry name" value="Plipid/glycerol_acylTrfase"/>
</dbReference>
<accession>A1B3L3</accession>
<dbReference type="KEGG" id="pde:Pden_2015"/>
<dbReference type="EnsemblBacteria" id="ABL70107">
    <property type="protein sequence ID" value="ABL70107"/>
    <property type="gene ID" value="Pden_2015"/>
</dbReference>
<feature type="domain" description="Phospholipid/glycerol acyltransferase" evidence="5">
    <location>
        <begin position="80"/>
        <end position="197"/>
    </location>
</feature>
<keyword evidence="4" id="KW-1133">Transmembrane helix</keyword>
<dbReference type="PANTHER" id="PTHR10434">
    <property type="entry name" value="1-ACYL-SN-GLYCEROL-3-PHOSPHATE ACYLTRANSFERASE"/>
    <property type="match status" value="1"/>
</dbReference>
<evidence type="ECO:0000256" key="3">
    <source>
        <dbReference type="ARBA" id="ARBA00023315"/>
    </source>
</evidence>
<dbReference type="CDD" id="cd07989">
    <property type="entry name" value="LPLAT_AGPAT-like"/>
    <property type="match status" value="1"/>
</dbReference>
<evidence type="ECO:0000259" key="5">
    <source>
        <dbReference type="SMART" id="SM00563"/>
    </source>
</evidence>
<dbReference type="PANTHER" id="PTHR10434:SF11">
    <property type="entry name" value="1-ACYL-SN-GLYCEROL-3-PHOSPHATE ACYLTRANSFERASE"/>
    <property type="match status" value="1"/>
</dbReference>
<evidence type="ECO:0000256" key="2">
    <source>
        <dbReference type="ARBA" id="ARBA00022679"/>
    </source>
</evidence>
<dbReference type="HOGENOM" id="CLU_027938_5_1_5"/>
<dbReference type="SUPFAM" id="SSF69593">
    <property type="entry name" value="Glycerol-3-phosphate (1)-acyltransferase"/>
    <property type="match status" value="1"/>
</dbReference>
<dbReference type="OrthoDB" id="5290997at2"/>
<dbReference type="EMBL" id="CP000489">
    <property type="protein sequence ID" value="ABL70107.1"/>
    <property type="molecule type" value="Genomic_DNA"/>
</dbReference>
<feature type="transmembrane region" description="Helical" evidence="4">
    <location>
        <begin position="20"/>
        <end position="41"/>
    </location>
</feature>
<dbReference type="AlphaFoldDB" id="A1B3L3"/>
<keyword evidence="7" id="KW-1185">Reference proteome</keyword>
<evidence type="ECO:0000313" key="7">
    <source>
        <dbReference type="Proteomes" id="UP000000361"/>
    </source>
</evidence>
<dbReference type="GO" id="GO:0003841">
    <property type="term" value="F:1-acylglycerol-3-phosphate O-acyltransferase activity"/>
    <property type="evidence" value="ECO:0007669"/>
    <property type="project" value="UniProtKB-EC"/>
</dbReference>
<proteinExistence type="predicted"/>
<dbReference type="SMART" id="SM00563">
    <property type="entry name" value="PlsC"/>
    <property type="match status" value="1"/>
</dbReference>
<dbReference type="Pfam" id="PF01553">
    <property type="entry name" value="Acyltransferase"/>
    <property type="match status" value="1"/>
</dbReference>
<reference evidence="7" key="1">
    <citation type="submission" date="2006-12" db="EMBL/GenBank/DDBJ databases">
        <title>Complete sequence of chromosome 1 of Paracoccus denitrificans PD1222.</title>
        <authorList>
            <person name="Copeland A."/>
            <person name="Lucas S."/>
            <person name="Lapidus A."/>
            <person name="Barry K."/>
            <person name="Detter J.C."/>
            <person name="Glavina del Rio T."/>
            <person name="Hammon N."/>
            <person name="Israni S."/>
            <person name="Dalin E."/>
            <person name="Tice H."/>
            <person name="Pitluck S."/>
            <person name="Munk A.C."/>
            <person name="Brettin T."/>
            <person name="Bruce D."/>
            <person name="Han C."/>
            <person name="Tapia R."/>
            <person name="Gilna P."/>
            <person name="Schmutz J."/>
            <person name="Larimer F."/>
            <person name="Land M."/>
            <person name="Hauser L."/>
            <person name="Kyrpides N."/>
            <person name="Lykidis A."/>
            <person name="Spiro S."/>
            <person name="Richardson D.J."/>
            <person name="Moir J.W.B."/>
            <person name="Ferguson S.J."/>
            <person name="van Spanning R.J.M."/>
            <person name="Richardson P."/>
        </authorList>
    </citation>
    <scope>NUCLEOTIDE SEQUENCE [LARGE SCALE GENOMIC DNA]</scope>
    <source>
        <strain evidence="7">Pd 1222</strain>
    </source>
</reference>
<dbReference type="Proteomes" id="UP000000361">
    <property type="component" value="Chromosome 1"/>
</dbReference>
<evidence type="ECO:0000313" key="6">
    <source>
        <dbReference type="EMBL" id="ABL70107.1"/>
    </source>
</evidence>
<evidence type="ECO:0000256" key="1">
    <source>
        <dbReference type="ARBA" id="ARBA00005189"/>
    </source>
</evidence>
<dbReference type="STRING" id="318586.Pden_2015"/>
<dbReference type="GO" id="GO:0006654">
    <property type="term" value="P:phosphatidic acid biosynthetic process"/>
    <property type="evidence" value="ECO:0007669"/>
    <property type="project" value="TreeGrafter"/>
</dbReference>
<keyword evidence="2 6" id="KW-0808">Transferase</keyword>
<dbReference type="RefSeq" id="WP_011748304.1">
    <property type="nucleotide sequence ID" value="NC_008686.1"/>
</dbReference>
<organism evidence="6 7">
    <name type="scientific">Paracoccus denitrificans (strain Pd 1222)</name>
    <dbReference type="NCBI Taxonomy" id="318586"/>
    <lineage>
        <taxon>Bacteria</taxon>
        <taxon>Pseudomonadati</taxon>
        <taxon>Pseudomonadota</taxon>
        <taxon>Alphaproteobacteria</taxon>
        <taxon>Rhodobacterales</taxon>
        <taxon>Paracoccaceae</taxon>
        <taxon>Paracoccus</taxon>
    </lineage>
</organism>
<keyword evidence="3 6" id="KW-0012">Acyltransferase</keyword>